<protein>
    <submittedName>
        <fullName evidence="2">Reverse transcriptase zinc-binding domain-containing protein</fullName>
    </submittedName>
</protein>
<dbReference type="STRING" id="70415.A0A5S6Q6B2"/>
<evidence type="ECO:0000313" key="2">
    <source>
        <dbReference type="WBParaSite" id="TMUE_0000002502.1"/>
    </source>
</evidence>
<organism evidence="1 2">
    <name type="scientific">Trichuris muris</name>
    <name type="common">Mouse whipworm</name>
    <dbReference type="NCBI Taxonomy" id="70415"/>
    <lineage>
        <taxon>Eukaryota</taxon>
        <taxon>Metazoa</taxon>
        <taxon>Ecdysozoa</taxon>
        <taxon>Nematoda</taxon>
        <taxon>Enoplea</taxon>
        <taxon>Dorylaimia</taxon>
        <taxon>Trichinellida</taxon>
        <taxon>Trichuridae</taxon>
        <taxon>Trichuris</taxon>
    </lineage>
</organism>
<name>A0A5S6Q6B2_TRIMR</name>
<dbReference type="WBParaSite" id="TMUE_0000002502.1">
    <property type="protein sequence ID" value="TMUE_0000002502.1"/>
    <property type="gene ID" value="WBGene00298339"/>
</dbReference>
<sequence length="281" mass="31689">MRVCQCYGPERQDLEPLSVAMRREDLQERKRWPCAVEHADLADQRVRCRRCGNISGAPESLAHISQTCMFTHGLITRRHDAVVDKIASIAIDAGYDSLREPILRCDGQTWKPDLVPYKGENSFIVDVAIPYESKEPLARRHHEKCRKYERLKATVCTLTKTKNCATGAIIIGARGAWCPRNDESLKLANINIKYRQKALLCLTVLERTNKIISWFMQASEELQPRIIFWPSSTAALTEALASSGQGRDLCRRSTSALTEALASSVQGRDGSRMPIALCRFR</sequence>
<dbReference type="AlphaFoldDB" id="A0A5S6Q6B2"/>
<accession>A0A5S6Q6B2</accession>
<dbReference type="Proteomes" id="UP000046395">
    <property type="component" value="Unassembled WGS sequence"/>
</dbReference>
<reference evidence="2" key="1">
    <citation type="submission" date="2019-12" db="UniProtKB">
        <authorList>
            <consortium name="WormBaseParasite"/>
        </authorList>
    </citation>
    <scope>IDENTIFICATION</scope>
</reference>
<evidence type="ECO:0000313" key="1">
    <source>
        <dbReference type="Proteomes" id="UP000046395"/>
    </source>
</evidence>
<proteinExistence type="predicted"/>
<keyword evidence="1" id="KW-1185">Reference proteome</keyword>